<evidence type="ECO:0000313" key="2">
    <source>
        <dbReference type="Proteomes" id="UP000830768"/>
    </source>
</evidence>
<protein>
    <submittedName>
        <fullName evidence="1">Uncharacterized protein</fullName>
    </submittedName>
</protein>
<evidence type="ECO:0000313" key="1">
    <source>
        <dbReference type="EMBL" id="UPL00149.1"/>
    </source>
</evidence>
<organism evidence="1 2">
    <name type="scientific">Fusarium solani subsp. cucurbitae</name>
    <name type="common">Neocosmosporum cucurbitae</name>
    <dbReference type="NCBI Taxonomy" id="2747967"/>
    <lineage>
        <taxon>Eukaryota</taxon>
        <taxon>Fungi</taxon>
        <taxon>Dikarya</taxon>
        <taxon>Ascomycota</taxon>
        <taxon>Pezizomycotina</taxon>
        <taxon>Sordariomycetes</taxon>
        <taxon>Hypocreomycetidae</taxon>
        <taxon>Hypocreales</taxon>
        <taxon>Nectriaceae</taxon>
        <taxon>Fusarium</taxon>
        <taxon>Fusarium solani species complex</taxon>
    </lineage>
</organism>
<name>A0ACD3ZFP8_FUSSC</name>
<dbReference type="EMBL" id="CP090037">
    <property type="protein sequence ID" value="UPL00149.1"/>
    <property type="molecule type" value="Genomic_DNA"/>
</dbReference>
<sequence length="598" mass="67361">MPPLRSGRASKACELCRKYKTRCYASDDSKGTCLRCRTLSQPCSLECRNTYRPPRSPIGTHQRRNSGETLENSRPTSSVDERLERLERTVGALIDRLDSRLDQLGSTSNKTQPPIRSSESVTAPDLDPAPVFLIRDAATDAGVHSPEQAVHPVFQSDVISSGLVPLSTAHSLLELFHFHYNRWVRLPESLSTETLLLRVKKSPLLLCSIFLIAVRHTTQELADKLAPRLFEEAKRLVASSLLEAPQTIEFFQAALVLSLWSTTIGQVPLSIDSWLLTGYALQQALASPLFLEVLRPGSMSGPSGLQFDSWCLWNHLCVAHLQYCVGTRRHSLLNQTQIDRCLELVKFDGITNYESRMVAEVELYWIIYNKCGHPQIDLEDTKLALQSWQREWTGLYHGPRSQFLQMGFNFAHLLTYYQSLKSPKSVMHNSILEDMIRHSKAIINLAVDKADERTRHLTDHIYHIVTFSALTLCRIVRIYESKLRAANFDISSIDNLIFNLINWLKTIGLPCHAAHILGDIVSAQFKKLRPHFQPLALSASGSLAGDNTAVFPVGDISLPSDISFLYPDFIGSEMFIMDGDLDTWPQWGQIQSDTETSM</sequence>
<accession>A0ACD3ZFP8</accession>
<gene>
    <name evidence="1" type="ORF">LCI18_011083</name>
</gene>
<keyword evidence="2" id="KW-1185">Reference proteome</keyword>
<dbReference type="Proteomes" id="UP000830768">
    <property type="component" value="Chromosome 9"/>
</dbReference>
<proteinExistence type="predicted"/>
<reference evidence="1" key="1">
    <citation type="submission" date="2021-11" db="EMBL/GenBank/DDBJ databases">
        <title>Fusarium solani-melongenae Genome sequencing and assembly.</title>
        <authorList>
            <person name="Xie S."/>
            <person name="Huang L."/>
            <person name="Zhang X."/>
        </authorList>
    </citation>
    <scope>NUCLEOTIDE SEQUENCE</scope>
    <source>
        <strain evidence="1">CRI 24-3</strain>
    </source>
</reference>